<feature type="region of interest" description="Disordered" evidence="1">
    <location>
        <begin position="75"/>
        <end position="123"/>
    </location>
</feature>
<evidence type="ECO:0008006" key="5">
    <source>
        <dbReference type="Google" id="ProtNLM"/>
    </source>
</evidence>
<dbReference type="EMBL" id="VRMN01000008">
    <property type="protein sequence ID" value="KAA8492864.1"/>
    <property type="molecule type" value="Genomic_DNA"/>
</dbReference>
<accession>A0A5J4YQ98</accession>
<organism evidence="3 4">
    <name type="scientific">Porphyridium purpureum</name>
    <name type="common">Red alga</name>
    <name type="synonym">Porphyridium cruentum</name>
    <dbReference type="NCBI Taxonomy" id="35688"/>
    <lineage>
        <taxon>Eukaryota</taxon>
        <taxon>Rhodophyta</taxon>
        <taxon>Bangiophyceae</taxon>
        <taxon>Porphyridiales</taxon>
        <taxon>Porphyridiaceae</taxon>
        <taxon>Porphyridium</taxon>
    </lineage>
</organism>
<keyword evidence="2" id="KW-0812">Transmembrane</keyword>
<feature type="transmembrane region" description="Helical" evidence="2">
    <location>
        <begin position="47"/>
        <end position="69"/>
    </location>
</feature>
<dbReference type="Proteomes" id="UP000324585">
    <property type="component" value="Unassembled WGS sequence"/>
</dbReference>
<dbReference type="AlphaFoldDB" id="A0A5J4YQ98"/>
<sequence length="618" mass="68414">MGSSGSGRDGYVRIEDGNAFEARGGLGDAGRVGDGRPVEGERRWRRVGMGVVVMMVVGAVLVVAMMGWMGSGENSAGIDTQKQSRGRWHQSGLDQDTEGEHSDLDSSTSVSGESSEDEISLASKAGPEVKIEQMLKESGACSNFTDDQLDEVPDCGSDLQRMRTSFEDENCGAVLASKRGLHAVVYKLRRLADEGIFVFFRGTAALFFNNLNCKAPAFFGKNKDSVPHVLSSGDAHPENFGTLMLANNNMTWGVNDFDHSFRSPFVVDVARGAAGFGMACKVMEGTTDCEKVIDAWTRGYTHQFRNGRCSRLTNADRLIEGSPALKKLQGGALVQSCFARARKVISSKKKILKFHEKFVDAKTGMFVHTKEVEPVKRNMLPAFEVALQEYLFNGVPAMAFFLKEKFFKLRDVAVKHGSGTGSLGLERYYMLIEGVTSEYDFDHVILEMKEVTNSVIERYEEETVPSLLEGKRAADGGRLAYPFANVFHGWVKFQNGSYLIRRKSYWRKSVKLDQISYSELVDYAHIAGVAQAHFHGLVGCASVRCGLNETASSDLDACEAVGEYLDGYPDFEQDMLAFAVREIETEQEQYDMFEKLMSKEPMKSNPLQFLSPKRVFAP</sequence>
<proteinExistence type="predicted"/>
<dbReference type="Pfam" id="PF10009">
    <property type="entry name" value="DUF2252"/>
    <property type="match status" value="1"/>
</dbReference>
<keyword evidence="4" id="KW-1185">Reference proteome</keyword>
<evidence type="ECO:0000313" key="4">
    <source>
        <dbReference type="Proteomes" id="UP000324585"/>
    </source>
</evidence>
<dbReference type="OMA" id="LAHTHAM"/>
<name>A0A5J4YQ98_PORPP</name>
<dbReference type="OrthoDB" id="9975454at2759"/>
<evidence type="ECO:0000256" key="1">
    <source>
        <dbReference type="SAM" id="MobiDB-lite"/>
    </source>
</evidence>
<reference evidence="4" key="1">
    <citation type="journal article" date="2019" name="Nat. Commun.">
        <title>Expansion of phycobilisome linker gene families in mesophilic red algae.</title>
        <authorList>
            <person name="Lee J."/>
            <person name="Kim D."/>
            <person name="Bhattacharya D."/>
            <person name="Yoon H.S."/>
        </authorList>
    </citation>
    <scope>NUCLEOTIDE SEQUENCE [LARGE SCALE GENOMIC DNA]</scope>
    <source>
        <strain evidence="4">CCMP 1328</strain>
    </source>
</reference>
<dbReference type="PANTHER" id="PTHR39441:SF1">
    <property type="entry name" value="DUF2252 DOMAIN-CONTAINING PROTEIN"/>
    <property type="match status" value="1"/>
</dbReference>
<dbReference type="InterPro" id="IPR018721">
    <property type="entry name" value="DUF2252"/>
</dbReference>
<dbReference type="PANTHER" id="PTHR39441">
    <property type="entry name" value="DUF2252 DOMAIN-CONTAINING PROTEIN"/>
    <property type="match status" value="1"/>
</dbReference>
<protein>
    <recommendedName>
        <fullName evidence="5">DUF2252 domain-containing protein</fullName>
    </recommendedName>
</protein>
<evidence type="ECO:0000313" key="3">
    <source>
        <dbReference type="EMBL" id="KAA8492864.1"/>
    </source>
</evidence>
<gene>
    <name evidence="3" type="ORF">FVE85_9136</name>
</gene>
<keyword evidence="2" id="KW-0472">Membrane</keyword>
<evidence type="ECO:0000256" key="2">
    <source>
        <dbReference type="SAM" id="Phobius"/>
    </source>
</evidence>
<comment type="caution">
    <text evidence="3">The sequence shown here is derived from an EMBL/GenBank/DDBJ whole genome shotgun (WGS) entry which is preliminary data.</text>
</comment>
<keyword evidence="2" id="KW-1133">Transmembrane helix</keyword>